<evidence type="ECO:0000313" key="1">
    <source>
        <dbReference type="EMBL" id="ABF31670.1"/>
    </source>
</evidence>
<protein>
    <submittedName>
        <fullName evidence="1">Uncharacterized protein</fullName>
    </submittedName>
</protein>
<name>Q1JMS9_STRPC</name>
<dbReference type="KEGG" id="spk:MGAS9429_Spy0482"/>
<dbReference type="EMBL" id="CP000259">
    <property type="protein sequence ID" value="ABF31670.1"/>
    <property type="molecule type" value="Genomic_DNA"/>
</dbReference>
<sequence length="42" mass="4807">MTHSPIILSSFEKISYCDIQFSKKTGSLFPTMVVYHLEKEGL</sequence>
<gene>
    <name evidence="1" type="ordered locus">MGAS9429_Spy0482</name>
</gene>
<organism evidence="1 2">
    <name type="scientific">Streptococcus pyogenes serotype M12 (strain MGAS9429)</name>
    <dbReference type="NCBI Taxonomy" id="370551"/>
    <lineage>
        <taxon>Bacteria</taxon>
        <taxon>Bacillati</taxon>
        <taxon>Bacillota</taxon>
        <taxon>Bacilli</taxon>
        <taxon>Lactobacillales</taxon>
        <taxon>Streptococcaceae</taxon>
        <taxon>Streptococcus</taxon>
    </lineage>
</organism>
<dbReference type="HOGENOM" id="CLU_212244_0_0_9"/>
<dbReference type="AlphaFoldDB" id="Q1JMS9"/>
<proteinExistence type="predicted"/>
<evidence type="ECO:0000313" key="2">
    <source>
        <dbReference type="Proteomes" id="UP000002433"/>
    </source>
</evidence>
<accession>Q1JMS9</accession>
<dbReference type="Proteomes" id="UP000002433">
    <property type="component" value="Chromosome"/>
</dbReference>
<reference evidence="1 2" key="1">
    <citation type="journal article" date="2006" name="Proc. Natl. Acad. Sci. U.S.A.">
        <title>Molecular genetic anatomy of inter- and intraserotype variation in the human bacterial pathogen group A Streptococcus.</title>
        <authorList>
            <person name="Beres S.B."/>
            <person name="Richter E.W."/>
            <person name="Nagiec M.J."/>
            <person name="Sumby P."/>
            <person name="Porcella S.F."/>
            <person name="DeLeo F.R."/>
            <person name="Musser J.M."/>
        </authorList>
    </citation>
    <scope>NUCLEOTIDE SEQUENCE [LARGE SCALE GENOMIC DNA]</scope>
    <source>
        <strain evidence="1 2">MGAS9429</strain>
    </source>
</reference>